<sequence>MQLFRIDGVAYTVPLPLEEVKVVGIGYFFKGIGAVRKVLLENDGKIEFKDFS</sequence>
<organism evidence="1 2">
    <name type="scientific">Olivibacter ginsenosidimutans</name>
    <dbReference type="NCBI Taxonomy" id="1176537"/>
    <lineage>
        <taxon>Bacteria</taxon>
        <taxon>Pseudomonadati</taxon>
        <taxon>Bacteroidota</taxon>
        <taxon>Sphingobacteriia</taxon>
        <taxon>Sphingobacteriales</taxon>
        <taxon>Sphingobacteriaceae</taxon>
        <taxon>Olivibacter</taxon>
    </lineage>
</organism>
<dbReference type="RefSeq" id="WP_345231584.1">
    <property type="nucleotide sequence ID" value="NZ_BAABIQ010000031.1"/>
</dbReference>
<evidence type="ECO:0000313" key="2">
    <source>
        <dbReference type="Proteomes" id="UP001501411"/>
    </source>
</evidence>
<proteinExistence type="predicted"/>
<protein>
    <submittedName>
        <fullName evidence="1">Uncharacterized protein</fullName>
    </submittedName>
</protein>
<keyword evidence="2" id="KW-1185">Reference proteome</keyword>
<accession>A0ABP9BB43</accession>
<name>A0ABP9BB43_9SPHI</name>
<evidence type="ECO:0000313" key="1">
    <source>
        <dbReference type="EMBL" id="GAA4791702.1"/>
    </source>
</evidence>
<gene>
    <name evidence="1" type="ORF">GCM10023231_19540</name>
</gene>
<comment type="caution">
    <text evidence="1">The sequence shown here is derived from an EMBL/GenBank/DDBJ whole genome shotgun (WGS) entry which is preliminary data.</text>
</comment>
<dbReference type="EMBL" id="BAABIQ010000031">
    <property type="protein sequence ID" value="GAA4791702.1"/>
    <property type="molecule type" value="Genomic_DNA"/>
</dbReference>
<reference evidence="2" key="1">
    <citation type="journal article" date="2019" name="Int. J. Syst. Evol. Microbiol.">
        <title>The Global Catalogue of Microorganisms (GCM) 10K type strain sequencing project: providing services to taxonomists for standard genome sequencing and annotation.</title>
        <authorList>
            <consortium name="The Broad Institute Genomics Platform"/>
            <consortium name="The Broad Institute Genome Sequencing Center for Infectious Disease"/>
            <person name="Wu L."/>
            <person name="Ma J."/>
        </authorList>
    </citation>
    <scope>NUCLEOTIDE SEQUENCE [LARGE SCALE GENOMIC DNA]</scope>
    <source>
        <strain evidence="2">JCM 18200</strain>
    </source>
</reference>
<dbReference type="Proteomes" id="UP001501411">
    <property type="component" value="Unassembled WGS sequence"/>
</dbReference>